<keyword evidence="8" id="KW-0807">Transducer</keyword>
<feature type="transmembrane region" description="Helical" evidence="9">
    <location>
        <begin position="677"/>
        <end position="698"/>
    </location>
</feature>
<keyword evidence="5 9" id="KW-0472">Membrane</keyword>
<dbReference type="OrthoDB" id="5597995at2759"/>
<evidence type="ECO:0000256" key="7">
    <source>
        <dbReference type="ARBA" id="ARBA00023180"/>
    </source>
</evidence>
<dbReference type="PANTHER" id="PTHR10519">
    <property type="entry name" value="GABA-B RECEPTOR"/>
    <property type="match status" value="1"/>
</dbReference>
<evidence type="ECO:0000259" key="11">
    <source>
        <dbReference type="Pfam" id="PF00003"/>
    </source>
</evidence>
<dbReference type="eggNOG" id="KOG1055">
    <property type="taxonomic scope" value="Eukaryota"/>
</dbReference>
<organism evidence="13">
    <name type="scientific">Amphimedon queenslandica</name>
    <name type="common">Sponge</name>
    <dbReference type="NCBI Taxonomy" id="400682"/>
    <lineage>
        <taxon>Eukaryota</taxon>
        <taxon>Metazoa</taxon>
        <taxon>Porifera</taxon>
        <taxon>Demospongiae</taxon>
        <taxon>Heteroscleromorpha</taxon>
        <taxon>Haplosclerida</taxon>
        <taxon>Niphatidae</taxon>
        <taxon>Amphimedon</taxon>
    </lineage>
</organism>
<evidence type="ECO:0000256" key="6">
    <source>
        <dbReference type="ARBA" id="ARBA00023170"/>
    </source>
</evidence>
<evidence type="ECO:0000256" key="3">
    <source>
        <dbReference type="ARBA" id="ARBA00022989"/>
    </source>
</evidence>
<feature type="transmembrane region" description="Helical" evidence="9">
    <location>
        <begin position="572"/>
        <end position="593"/>
    </location>
</feature>
<evidence type="ECO:0000256" key="1">
    <source>
        <dbReference type="ARBA" id="ARBA00004141"/>
    </source>
</evidence>
<dbReference type="SUPFAM" id="SSF53822">
    <property type="entry name" value="Periplasmic binding protein-like I"/>
    <property type="match status" value="1"/>
</dbReference>
<keyword evidence="2 9" id="KW-0812">Transmembrane</keyword>
<evidence type="ECO:0000256" key="4">
    <source>
        <dbReference type="ARBA" id="ARBA00023040"/>
    </source>
</evidence>
<keyword evidence="10" id="KW-0732">Signal</keyword>
<dbReference type="PRINTS" id="PR00248">
    <property type="entry name" value="GPCRMGR"/>
</dbReference>
<dbReference type="InterPro" id="IPR001828">
    <property type="entry name" value="ANF_lig-bd_rcpt"/>
</dbReference>
<dbReference type="InParanoid" id="A0A1X7V4J6"/>
<feature type="transmembrane region" description="Helical" evidence="9">
    <location>
        <begin position="614"/>
        <end position="639"/>
    </location>
</feature>
<reference evidence="14" key="1">
    <citation type="journal article" date="2010" name="Nature">
        <title>The Amphimedon queenslandica genome and the evolution of animal complexity.</title>
        <authorList>
            <person name="Srivastava M."/>
            <person name="Simakov O."/>
            <person name="Chapman J."/>
            <person name="Fahey B."/>
            <person name="Gauthier M.E."/>
            <person name="Mitros T."/>
            <person name="Richards G.S."/>
            <person name="Conaco C."/>
            <person name="Dacre M."/>
            <person name="Hellsten U."/>
            <person name="Larroux C."/>
            <person name="Putnam N.H."/>
            <person name="Stanke M."/>
            <person name="Adamska M."/>
            <person name="Darling A."/>
            <person name="Degnan S.M."/>
            <person name="Oakley T.H."/>
            <person name="Plachetzki D.C."/>
            <person name="Zhai Y."/>
            <person name="Adamski M."/>
            <person name="Calcino A."/>
            <person name="Cummins S.F."/>
            <person name="Goodstein D.M."/>
            <person name="Harris C."/>
            <person name="Jackson D.J."/>
            <person name="Leys S.P."/>
            <person name="Shu S."/>
            <person name="Woodcroft B.J."/>
            <person name="Vervoort M."/>
            <person name="Kosik K.S."/>
            <person name="Manning G."/>
            <person name="Degnan B.M."/>
            <person name="Rokhsar D.S."/>
        </authorList>
    </citation>
    <scope>NUCLEOTIDE SEQUENCE [LARGE SCALE GENOMIC DNA]</scope>
</reference>
<evidence type="ECO:0000256" key="10">
    <source>
        <dbReference type="SAM" id="SignalP"/>
    </source>
</evidence>
<dbReference type="GO" id="GO:0007214">
    <property type="term" value="P:gamma-aminobutyric acid signaling pathway"/>
    <property type="evidence" value="ECO:0007669"/>
    <property type="project" value="TreeGrafter"/>
</dbReference>
<protein>
    <recommendedName>
        <fullName evidence="15">G-protein coupled receptors family 3 profile domain-containing protein</fullName>
    </recommendedName>
</protein>
<dbReference type="InterPro" id="IPR000337">
    <property type="entry name" value="GPCR_3"/>
</dbReference>
<dbReference type="GO" id="GO:0004965">
    <property type="term" value="F:G protein-coupled GABA receptor activity"/>
    <property type="evidence" value="ECO:0007669"/>
    <property type="project" value="InterPro"/>
</dbReference>
<evidence type="ECO:0000259" key="12">
    <source>
        <dbReference type="Pfam" id="PF01094"/>
    </source>
</evidence>
<dbReference type="KEGG" id="aqu:109581223"/>
<feature type="domain" description="G-protein coupled receptors family 3 profile" evidence="11">
    <location>
        <begin position="497"/>
        <end position="734"/>
    </location>
</feature>
<dbReference type="InterPro" id="IPR002455">
    <property type="entry name" value="GPCR3_GABA-B"/>
</dbReference>
<dbReference type="EnsemblMetazoa" id="Aqu2.1.34923_001">
    <property type="protein sequence ID" value="Aqu2.1.34923_001"/>
    <property type="gene ID" value="Aqu2.1.34923"/>
</dbReference>
<dbReference type="InterPro" id="IPR017978">
    <property type="entry name" value="GPCR_3_C"/>
</dbReference>
<feature type="transmembrane region" description="Helical" evidence="9">
    <location>
        <begin position="533"/>
        <end position="560"/>
    </location>
</feature>
<keyword evidence="3 9" id="KW-1133">Transmembrane helix</keyword>
<dbReference type="Pfam" id="PF00003">
    <property type="entry name" value="7tm_3"/>
    <property type="match status" value="1"/>
</dbReference>
<dbReference type="AlphaFoldDB" id="A0A1X7V4J6"/>
<evidence type="ECO:0000313" key="14">
    <source>
        <dbReference type="Proteomes" id="UP000007879"/>
    </source>
</evidence>
<dbReference type="Proteomes" id="UP000007879">
    <property type="component" value="Unassembled WGS sequence"/>
</dbReference>
<feature type="transmembrane region" description="Helical" evidence="9">
    <location>
        <begin position="753"/>
        <end position="773"/>
    </location>
</feature>
<evidence type="ECO:0000313" key="13">
    <source>
        <dbReference type="EnsemblMetazoa" id="Aqu2.1.34923_001"/>
    </source>
</evidence>
<dbReference type="InterPro" id="IPR028082">
    <property type="entry name" value="Peripla_BP_I"/>
</dbReference>
<dbReference type="Pfam" id="PF01094">
    <property type="entry name" value="ANF_receptor"/>
    <property type="match status" value="1"/>
</dbReference>
<dbReference type="Gene3D" id="3.40.50.2300">
    <property type="match status" value="2"/>
</dbReference>
<keyword evidence="14" id="KW-1185">Reference proteome</keyword>
<feature type="signal peptide" evidence="10">
    <location>
        <begin position="1"/>
        <end position="25"/>
    </location>
</feature>
<dbReference type="PRINTS" id="PR01176">
    <property type="entry name" value="GABABRECEPTR"/>
</dbReference>
<dbReference type="EnsemblMetazoa" id="XM_019995152.1">
    <property type="protein sequence ID" value="XP_019850711.1"/>
    <property type="gene ID" value="LOC109581223"/>
</dbReference>
<keyword evidence="6" id="KW-0675">Receptor</keyword>
<dbReference type="PANTHER" id="PTHR10519:SF20">
    <property type="entry name" value="G-PROTEIN COUPLED RECEPTOR 156-RELATED"/>
    <property type="match status" value="1"/>
</dbReference>
<name>A0A1X7V4J6_AMPQE</name>
<evidence type="ECO:0000256" key="8">
    <source>
        <dbReference type="ARBA" id="ARBA00023224"/>
    </source>
</evidence>
<comment type="subcellular location">
    <subcellularLocation>
        <location evidence="1">Membrane</location>
        <topology evidence="1">Multi-pass membrane protein</topology>
    </subcellularLocation>
</comment>
<accession>A0A1X7V4J6</accession>
<reference evidence="13" key="2">
    <citation type="submission" date="2017-05" db="UniProtKB">
        <authorList>
            <consortium name="EnsemblMetazoa"/>
        </authorList>
    </citation>
    <scope>IDENTIFICATION</scope>
</reference>
<feature type="chain" id="PRO_5013072885" description="G-protein coupled receptors family 3 profile domain-containing protein" evidence="10">
    <location>
        <begin position="26"/>
        <end position="833"/>
    </location>
</feature>
<evidence type="ECO:0000256" key="9">
    <source>
        <dbReference type="SAM" id="Phobius"/>
    </source>
</evidence>
<feature type="domain" description="Receptor ligand binding region" evidence="12">
    <location>
        <begin position="63"/>
        <end position="421"/>
    </location>
</feature>
<feature type="transmembrane region" description="Helical" evidence="9">
    <location>
        <begin position="710"/>
        <end position="733"/>
    </location>
</feature>
<proteinExistence type="predicted"/>
<keyword evidence="7" id="KW-0325">Glycoprotein</keyword>
<dbReference type="GO" id="GO:0038039">
    <property type="term" value="C:G protein-coupled receptor heterodimeric complex"/>
    <property type="evidence" value="ECO:0007669"/>
    <property type="project" value="TreeGrafter"/>
</dbReference>
<evidence type="ECO:0008006" key="15">
    <source>
        <dbReference type="Google" id="ProtNLM"/>
    </source>
</evidence>
<gene>
    <name evidence="13" type="primary">109581223</name>
</gene>
<evidence type="ECO:0000256" key="5">
    <source>
        <dbReference type="ARBA" id="ARBA00023136"/>
    </source>
</evidence>
<keyword evidence="4" id="KW-0297">G-protein coupled receptor</keyword>
<evidence type="ECO:0000256" key="2">
    <source>
        <dbReference type="ARBA" id="ARBA00022692"/>
    </source>
</evidence>
<sequence>MARAMAALLYALLLLLLPLCPLTESQNSYFNCGSDTKYPLHLVGFFPCLDNEDATHSSGCRLPLAAVEHAITLVNRDDDLLRCFRIELFPITVQDPQQHPTELIEFLYNQYNDQPIHGAIGPYHADSAKMFAYVFGLYLSTLQISYSVTNTLLEDTMRYPYFHATVPTDAFMSKVLTALLEHFGWQEVAILSTHDEQSVLASQTVARELALINGDLSHFLGAYIGSATEIIKTAKAIDIRIFVAIIKSESARSFMCQAYRANLTTPQHVWILPGIYNPLWWELENLNETVYNCTNNQIKEAISSMLFYDSTPTIIPKNEEDDIIISTILNRTTILNGTLNYIDFHYLLHSKLLNAYDATRAMALAWNATLQDFTDNELSILFNQSWKNSSQSKQELVEALQYNLKNVVSPYTGLADTYNFNNSRNQFGGAIITQFVGNGECILGYYSSINSSHVTRLEGCQHDYCCNATWKGGYKPTDGHCPNGSCTCRENANTINFVLLSLLLFSGIFFSILMQFVNYRFRENKYFKSSSPVLNALITFGCTMGYVTGLLFLASYYVGITGKGELTPVCNVTISSFWLSLVIVNSTIFMKNWRIFRIFHNPTQKERNNLSNKTMFLGILILCSPVLLMLIIIVSAGVFSKYESTFDNFQCPNIPEAIDTMLIEDHCIERLAFKWDILISVFIFFLFISITMLGSYNSRLSSHYKKEGELAILTGIISLVLFTSYYLIAIGISSGYTTSSRIENHMPYTVGSLWIYNSFILTVLYLSKAIEMLRNRKFRPRLRSRKTTIRKKFNDLHDQLFILKHRLQKIDESIAIEQMHSTDSTSTEIVTVD</sequence>
<feature type="transmembrane region" description="Helical" evidence="9">
    <location>
        <begin position="497"/>
        <end position="521"/>
    </location>
</feature>